<proteinExistence type="inferred from homology"/>
<dbReference type="Gene3D" id="3.40.50.1910">
    <property type="match status" value="2"/>
</dbReference>
<dbReference type="PANTHER" id="PTHR11679">
    <property type="entry name" value="VESICLE PROTEIN SORTING-ASSOCIATED"/>
    <property type="match status" value="1"/>
</dbReference>
<name>A0A090LL59_STRRB</name>
<dbReference type="InterPro" id="IPR036045">
    <property type="entry name" value="Sec1-like_sf"/>
</dbReference>
<dbReference type="InterPro" id="IPR027482">
    <property type="entry name" value="Sec1-like_dom2"/>
</dbReference>
<dbReference type="GO" id="GO:0016192">
    <property type="term" value="P:vesicle-mediated transport"/>
    <property type="evidence" value="ECO:0007669"/>
    <property type="project" value="InterPro"/>
</dbReference>
<reference evidence="2 3" key="1">
    <citation type="submission" date="2014-09" db="EMBL/GenBank/DDBJ databases">
        <authorList>
            <person name="Martin A.A."/>
        </authorList>
    </citation>
    <scope>NUCLEOTIDE SEQUENCE</scope>
    <source>
        <strain evidence="3">ED321</strain>
        <strain evidence="2">ED321 Heterogonic</strain>
    </source>
</reference>
<dbReference type="EMBL" id="LN609529">
    <property type="protein sequence ID" value="CEF68260.1"/>
    <property type="molecule type" value="Genomic_DNA"/>
</dbReference>
<evidence type="ECO:0000313" key="4">
    <source>
        <dbReference type="WBParaSite" id="SRAE_2000291800.1"/>
    </source>
</evidence>
<organism evidence="2">
    <name type="scientific">Strongyloides ratti</name>
    <name type="common">Parasitic roundworm</name>
    <dbReference type="NCBI Taxonomy" id="34506"/>
    <lineage>
        <taxon>Eukaryota</taxon>
        <taxon>Metazoa</taxon>
        <taxon>Ecdysozoa</taxon>
        <taxon>Nematoda</taxon>
        <taxon>Chromadorea</taxon>
        <taxon>Rhabditida</taxon>
        <taxon>Tylenchina</taxon>
        <taxon>Panagrolaimomorpha</taxon>
        <taxon>Strongyloidoidea</taxon>
        <taxon>Strongyloididae</taxon>
        <taxon>Strongyloides</taxon>
    </lineage>
</organism>
<dbReference type="OrthoDB" id="10262287at2759"/>
<accession>A0A090LL59</accession>
<dbReference type="Gene3D" id="1.25.40.850">
    <property type="match status" value="1"/>
</dbReference>
<dbReference type="RefSeq" id="XP_024507460.1">
    <property type="nucleotide sequence ID" value="XM_024654050.1"/>
</dbReference>
<evidence type="ECO:0000313" key="2">
    <source>
        <dbReference type="EMBL" id="CEF68260.1"/>
    </source>
</evidence>
<keyword evidence="3" id="KW-1185">Reference proteome</keyword>
<dbReference type="WBParaSite" id="SRAE_2000291800.1">
    <property type="protein sequence ID" value="SRAE_2000291800.1"/>
    <property type="gene ID" value="WBGene00263137"/>
</dbReference>
<dbReference type="STRING" id="34506.A0A090LL59"/>
<evidence type="ECO:0000313" key="3">
    <source>
        <dbReference type="Proteomes" id="UP000035682"/>
    </source>
</evidence>
<dbReference type="SUPFAM" id="SSF56815">
    <property type="entry name" value="Sec1/munc18-like (SM) proteins"/>
    <property type="match status" value="1"/>
</dbReference>
<protein>
    <submittedName>
        <fullName evidence="2 4">Vacuolar protein sorting-associated protein 33A</fullName>
    </submittedName>
</protein>
<evidence type="ECO:0000313" key="5">
    <source>
        <dbReference type="WormBase" id="SRAE_2000291800"/>
    </source>
</evidence>
<dbReference type="CTD" id="36380630"/>
<dbReference type="AlphaFoldDB" id="A0A090LL59"/>
<evidence type="ECO:0000256" key="1">
    <source>
        <dbReference type="ARBA" id="ARBA00009884"/>
    </source>
</evidence>
<dbReference type="WormBase" id="SRAE_2000291800">
    <property type="protein sequence ID" value="SRP08677"/>
    <property type="gene ID" value="WBGene00263137"/>
</dbReference>
<dbReference type="GeneID" id="36380630"/>
<dbReference type="Pfam" id="PF00995">
    <property type="entry name" value="Sec1"/>
    <property type="match status" value="1"/>
</dbReference>
<gene>
    <name evidence="2 4 5" type="ORF">SRAE_2000291800</name>
</gene>
<dbReference type="InterPro" id="IPR001619">
    <property type="entry name" value="Sec1-like"/>
</dbReference>
<sequence length="589" mass="68150">MEETIKPVEYVRKFNINLLSSIFNKVQGTKGICCDSIQEKAMLATMSFKEMTTTFELKGGISLYKPYAPAVEYIFYFISDVEESYKLLEKHIQAQDSNTDLKNIFIYVVANGLSPLKMRLKNLVENFKNIEINEFPSYWICYDNTTISMYDSTVPKQLLVYQKPSVLHKCAIALLQIENLTGQKVVIRAKGEWSTKIAEIMINNRLSNTKKKNDKTLNELDIKEIIIIDRWLDPITPILMPMTFDALVSEFFASDISGNISVDREEFDKPKESNELENSVKKFRLLDEVYSEIADTHILAIGKQIKQLSEDVLLEEKKFKESMKVIQTWKMKMPKLEKIVKKKELCAKYLRLAEMVFDRKYNDFNHEFSILQMEILNGSFGGDKVISFIEDSLINCECLKKCLRLITLQSLINNGLRQQVINTYKRLILNNYGIEKLQFFVRLQVCNLITEKEATLLLTKPATSSKIHAKYPRVDFYSAKKKYKLFPENTYDETLRKDSSYAFNGYSPLLYRIIEQAINTDWNDWNTFTDDVKQQDLKMLYSSNKFLFVVGGITKSEISLFKSFLPIISLIGGSSIINGNSFMEALENT</sequence>
<reference evidence="4" key="2">
    <citation type="submission" date="2020-12" db="UniProtKB">
        <authorList>
            <consortium name="WormBaseParasite"/>
        </authorList>
    </citation>
    <scope>IDENTIFICATION</scope>
</reference>
<dbReference type="Proteomes" id="UP000035682">
    <property type="component" value="Unplaced"/>
</dbReference>
<dbReference type="InterPro" id="IPR043155">
    <property type="entry name" value="VPS33_dom3b"/>
</dbReference>
<comment type="similarity">
    <text evidence="1">Belongs to the STXBP/unc-18/SEC1 family.</text>
</comment>